<dbReference type="GeneID" id="19111304"/>
<sequence>MLPLSPQSHSKCTEVAQTEDPRNVIYEIRYSKTAKATRVCIGQHSSKVRRCIKALYSFGKPCGADSNFVQQSDRAAQAHDVVG</sequence>
<evidence type="ECO:0000313" key="2">
    <source>
        <dbReference type="Proteomes" id="UP000011761"/>
    </source>
</evidence>
<name>M2NM75_BAUPA</name>
<dbReference type="RefSeq" id="XP_007672781.1">
    <property type="nucleotide sequence ID" value="XM_007674591.1"/>
</dbReference>
<proteinExistence type="predicted"/>
<accession>M2NM75</accession>
<dbReference type="EMBL" id="KB445551">
    <property type="protein sequence ID" value="EMD00281.1"/>
    <property type="molecule type" value="Genomic_DNA"/>
</dbReference>
<organism evidence="1 2">
    <name type="scientific">Baudoinia panamericana (strain UAMH 10762)</name>
    <name type="common">Angels' share fungus</name>
    <name type="synonym">Baudoinia compniacensis (strain UAMH 10762)</name>
    <dbReference type="NCBI Taxonomy" id="717646"/>
    <lineage>
        <taxon>Eukaryota</taxon>
        <taxon>Fungi</taxon>
        <taxon>Dikarya</taxon>
        <taxon>Ascomycota</taxon>
        <taxon>Pezizomycotina</taxon>
        <taxon>Dothideomycetes</taxon>
        <taxon>Dothideomycetidae</taxon>
        <taxon>Mycosphaerellales</taxon>
        <taxon>Teratosphaeriaceae</taxon>
        <taxon>Baudoinia</taxon>
    </lineage>
</organism>
<gene>
    <name evidence="1" type="ORF">BAUCODRAFT_30754</name>
</gene>
<keyword evidence="2" id="KW-1185">Reference proteome</keyword>
<dbReference type="HOGENOM" id="CLU_2542230_0_0_1"/>
<dbReference type="Proteomes" id="UP000011761">
    <property type="component" value="Unassembled WGS sequence"/>
</dbReference>
<evidence type="ECO:0000313" key="1">
    <source>
        <dbReference type="EMBL" id="EMD00281.1"/>
    </source>
</evidence>
<reference evidence="1 2" key="1">
    <citation type="journal article" date="2012" name="PLoS Pathog.">
        <title>Diverse lifestyles and strategies of plant pathogenesis encoded in the genomes of eighteen Dothideomycetes fungi.</title>
        <authorList>
            <person name="Ohm R.A."/>
            <person name="Feau N."/>
            <person name="Henrissat B."/>
            <person name="Schoch C.L."/>
            <person name="Horwitz B.A."/>
            <person name="Barry K.W."/>
            <person name="Condon B.J."/>
            <person name="Copeland A.C."/>
            <person name="Dhillon B."/>
            <person name="Glaser F."/>
            <person name="Hesse C.N."/>
            <person name="Kosti I."/>
            <person name="LaButti K."/>
            <person name="Lindquist E.A."/>
            <person name="Lucas S."/>
            <person name="Salamov A.A."/>
            <person name="Bradshaw R.E."/>
            <person name="Ciuffetti L."/>
            <person name="Hamelin R.C."/>
            <person name="Kema G.H.J."/>
            <person name="Lawrence C."/>
            <person name="Scott J.A."/>
            <person name="Spatafora J.W."/>
            <person name="Turgeon B.G."/>
            <person name="de Wit P.J.G.M."/>
            <person name="Zhong S."/>
            <person name="Goodwin S.B."/>
            <person name="Grigoriev I.V."/>
        </authorList>
    </citation>
    <scope>NUCLEOTIDE SEQUENCE [LARGE SCALE GENOMIC DNA]</scope>
    <source>
        <strain evidence="1 2">UAMH 10762</strain>
    </source>
</reference>
<dbReference type="KEGG" id="bcom:BAUCODRAFT_30754"/>
<dbReference type="AlphaFoldDB" id="M2NM75"/>
<protein>
    <submittedName>
        <fullName evidence="1">Uncharacterized protein</fullName>
    </submittedName>
</protein>